<sequence>MKQVDSTGLVKSPFTISSTTTGVTFVAADFATSSSWTTILTYAVPLGVAVEITPVNWHFGYYYCTDTTTAITAGQTKIEKQNANGTESRELWSGPNKIFKDIGDVRQRPNLRVPVILNASEKLVVSVKSLGTTFDVGVSDYFIEAMQYYEQV</sequence>
<keyword evidence="2" id="KW-1185">Reference proteome</keyword>
<accession>A0ABS6RVH7</accession>
<evidence type="ECO:0000313" key="1">
    <source>
        <dbReference type="EMBL" id="MBV6340360.1"/>
    </source>
</evidence>
<evidence type="ECO:0000313" key="2">
    <source>
        <dbReference type="Proteomes" id="UP001196980"/>
    </source>
</evidence>
<protein>
    <submittedName>
        <fullName evidence="1">Uncharacterized protein</fullName>
    </submittedName>
</protein>
<name>A0ABS6RVH7_9BACT</name>
<reference evidence="1 2" key="1">
    <citation type="journal article" date="2020" name="J Geophys Res Biogeosci">
        <title>Magnetotaxis as an Adaptation to Enable Bacterial Shuttling of Microbial Sulfur and Sulfur Cycling Across Aquatic Oxic#Anoxic Interfaces.</title>
        <authorList>
            <person name="Li J."/>
            <person name="Liu P."/>
            <person name="Wang J."/>
            <person name="Roberts A.P."/>
            <person name="Pan Y."/>
        </authorList>
    </citation>
    <scope>NUCLEOTIDE SEQUENCE [LARGE SCALE GENOMIC DNA]</scope>
    <source>
        <strain evidence="1 2">MYR-1_YQ</strain>
    </source>
</reference>
<proteinExistence type="predicted"/>
<dbReference type="RefSeq" id="WP_218250980.1">
    <property type="nucleotide sequence ID" value="NZ_JABXWD010000019.1"/>
</dbReference>
<organism evidence="1 2">
    <name type="scientific">Candidatus Magnetobacterium casense</name>
    <dbReference type="NCBI Taxonomy" id="1455061"/>
    <lineage>
        <taxon>Bacteria</taxon>
        <taxon>Pseudomonadati</taxon>
        <taxon>Nitrospirota</taxon>
        <taxon>Thermodesulfovibrionia</taxon>
        <taxon>Thermodesulfovibrionales</taxon>
        <taxon>Candidatus Magnetobacteriaceae</taxon>
        <taxon>Candidatus Magnetobacterium</taxon>
    </lineage>
</organism>
<dbReference type="EMBL" id="JABXWD010000019">
    <property type="protein sequence ID" value="MBV6340360.1"/>
    <property type="molecule type" value="Genomic_DNA"/>
</dbReference>
<dbReference type="Proteomes" id="UP001196980">
    <property type="component" value="Unassembled WGS sequence"/>
</dbReference>
<gene>
    <name evidence="1" type="ORF">HWQ67_02060</name>
</gene>
<comment type="caution">
    <text evidence="1">The sequence shown here is derived from an EMBL/GenBank/DDBJ whole genome shotgun (WGS) entry which is preliminary data.</text>
</comment>